<name>A0ABR1EV77_NECAM</name>
<dbReference type="InterPro" id="IPR032023">
    <property type="entry name" value="GCC2_Rab_bind"/>
</dbReference>
<protein>
    <recommendedName>
        <fullName evidence="8">GRIP domain-containing protein</fullName>
    </recommendedName>
</protein>
<evidence type="ECO:0000256" key="3">
    <source>
        <dbReference type="ARBA" id="ARBA00022490"/>
    </source>
</evidence>
<feature type="coiled-coil region" evidence="6">
    <location>
        <begin position="329"/>
        <end position="363"/>
    </location>
</feature>
<keyword evidence="5" id="KW-0472">Membrane</keyword>
<accession>A0ABR1EV77</accession>
<feature type="domain" description="GRIP" evidence="8">
    <location>
        <begin position="646"/>
        <end position="697"/>
    </location>
</feature>
<dbReference type="InterPro" id="IPR000237">
    <property type="entry name" value="GRIP_dom"/>
</dbReference>
<reference evidence="9 10" key="1">
    <citation type="submission" date="2023-08" db="EMBL/GenBank/DDBJ databases">
        <title>A Necator americanus chromosomal reference genome.</title>
        <authorList>
            <person name="Ilik V."/>
            <person name="Petrzelkova K.J."/>
            <person name="Pardy F."/>
            <person name="Fuh T."/>
            <person name="Niatou-Singa F.S."/>
            <person name="Gouil Q."/>
            <person name="Baker L."/>
            <person name="Ritchie M.E."/>
            <person name="Jex A.R."/>
            <person name="Gazzola D."/>
            <person name="Li H."/>
            <person name="Toshio Fujiwara R."/>
            <person name="Zhan B."/>
            <person name="Aroian R.V."/>
            <person name="Pafco B."/>
            <person name="Schwarz E.M."/>
        </authorList>
    </citation>
    <scope>NUCLEOTIDE SEQUENCE [LARGE SCALE GENOMIC DNA]</scope>
    <source>
        <strain evidence="9 10">Aroian</strain>
        <tissue evidence="9">Whole animal</tissue>
    </source>
</reference>
<dbReference type="EMBL" id="JAVFWL010000006">
    <property type="protein sequence ID" value="KAK6766465.1"/>
    <property type="molecule type" value="Genomic_DNA"/>
</dbReference>
<evidence type="ECO:0000313" key="9">
    <source>
        <dbReference type="EMBL" id="KAK6766465.1"/>
    </source>
</evidence>
<dbReference type="SMART" id="SM00755">
    <property type="entry name" value="Grip"/>
    <property type="match status" value="1"/>
</dbReference>
<evidence type="ECO:0000313" key="10">
    <source>
        <dbReference type="Proteomes" id="UP001303046"/>
    </source>
</evidence>
<evidence type="ECO:0000259" key="8">
    <source>
        <dbReference type="PROSITE" id="PS50913"/>
    </source>
</evidence>
<gene>
    <name evidence="9" type="primary">Necator_chrX.g26188</name>
    <name evidence="9" type="ORF">RB195_026022</name>
</gene>
<comment type="subcellular location">
    <subcellularLocation>
        <location evidence="2">Cytoplasm</location>
    </subcellularLocation>
    <subcellularLocation>
        <location evidence="1">Endomembrane system</location>
        <topology evidence="1">Peripheral membrane protein</topology>
    </subcellularLocation>
</comment>
<evidence type="ECO:0000256" key="2">
    <source>
        <dbReference type="ARBA" id="ARBA00004496"/>
    </source>
</evidence>
<dbReference type="PANTHER" id="PTHR23157:SF25">
    <property type="entry name" value="GRIP AND COILED-COIL DOMAIN-CONTAINING PROTEIN 1"/>
    <property type="match status" value="1"/>
</dbReference>
<evidence type="ECO:0000256" key="7">
    <source>
        <dbReference type="SAM" id="MobiDB-lite"/>
    </source>
</evidence>
<feature type="coiled-coil region" evidence="6">
    <location>
        <begin position="87"/>
        <end position="114"/>
    </location>
</feature>
<feature type="coiled-coil region" evidence="6">
    <location>
        <begin position="595"/>
        <end position="643"/>
    </location>
</feature>
<keyword evidence="3" id="KW-0963">Cytoplasm</keyword>
<dbReference type="PROSITE" id="PS50913">
    <property type="entry name" value="GRIP"/>
    <property type="match status" value="1"/>
</dbReference>
<keyword evidence="10" id="KW-1185">Reference proteome</keyword>
<dbReference type="Pfam" id="PF01465">
    <property type="entry name" value="GRIP"/>
    <property type="match status" value="1"/>
</dbReference>
<feature type="coiled-coil region" evidence="6">
    <location>
        <begin position="168"/>
        <end position="289"/>
    </location>
</feature>
<keyword evidence="4 6" id="KW-0175">Coiled coil</keyword>
<dbReference type="Gene3D" id="1.10.220.60">
    <property type="entry name" value="GRIP domain"/>
    <property type="match status" value="1"/>
</dbReference>
<dbReference type="PANTHER" id="PTHR23157">
    <property type="entry name" value="GRIP AND COILED-COIL DOMAIN-CONTAINING PROTEIN 1"/>
    <property type="match status" value="1"/>
</dbReference>
<feature type="region of interest" description="Disordered" evidence="7">
    <location>
        <begin position="520"/>
        <end position="541"/>
    </location>
</feature>
<dbReference type="Gene3D" id="1.10.287.1490">
    <property type="match status" value="1"/>
</dbReference>
<proteinExistence type="predicted"/>
<evidence type="ECO:0000256" key="1">
    <source>
        <dbReference type="ARBA" id="ARBA00004184"/>
    </source>
</evidence>
<evidence type="ECO:0000256" key="4">
    <source>
        <dbReference type="ARBA" id="ARBA00023054"/>
    </source>
</evidence>
<dbReference type="Pfam" id="PF16704">
    <property type="entry name" value="Rab_bind"/>
    <property type="match status" value="1"/>
</dbReference>
<comment type="caution">
    <text evidence="9">The sequence shown here is derived from an EMBL/GenBank/DDBJ whole genome shotgun (WGS) entry which is preliminary data.</text>
</comment>
<dbReference type="SUPFAM" id="SSF90257">
    <property type="entry name" value="Myosin rod fragments"/>
    <property type="match status" value="1"/>
</dbReference>
<sequence length="722" mass="82592">MLQTVQWYLTNESSELAFKGITPRIWGSMGFKFLPYFVLWHDMASAPPYGEPPATQVKSKLDNLSRDDLIRFLKKQLEHVRLSKIEIDNLKELLDQKDSTIRELECEIASFKEASTAVPDGISIHSPAHLENGECVNSISEALQEGNCELKSEIARLRKDRIRIEDDLAAALGANAELRSKLDDAVQEATALREQQTAADVFSLELKDYEKKMVHLNKSLKETQTALEVCTAERNELIQQLNTHKNSSDRVSTECSTLMTQLHEAKQELAEEQRRATELQTSFDRLQDNFNVLAAARNDERVAFEEKIAQNETLMDLMRKTTEQKQMEFRSIMTEKELLKTRLEDLENDYESYKSRARYVLEQKAQSSTEQLHLQLDLSAANDAILELKQSLDVLQFAHDGVLKEARRDRMLREKAETAVRVAKTQTVEILDQMASVREELFNSNVMLKDRINECVAYQRQISDMEKKMCNENKENAQIIQTLKEDIAKRERVESDLTCEVKKAKKRYQQAMNMLEDWKNLRSRPSSADAAPQTSANERLAELPPVSAAEAALKASVYTSVEPEIQEETLEEILFGEAAGSPEPCSENAFTMTSVPILTEEIERLNKNLQHARELLNETEATNATLVDQSRLLKEEIRRLQRNEQRLCHVENTEYLKNIIMKFLSPERVSGERQQLIPILSTMLQLSPEEVENLNRTAAEDGPAGHESDNSWGSFLRWGRLN</sequence>
<evidence type="ECO:0000256" key="6">
    <source>
        <dbReference type="SAM" id="Coils"/>
    </source>
</evidence>
<evidence type="ECO:0000256" key="5">
    <source>
        <dbReference type="ARBA" id="ARBA00023136"/>
    </source>
</evidence>
<dbReference type="Proteomes" id="UP001303046">
    <property type="component" value="Unassembled WGS sequence"/>
</dbReference>
<organism evidence="9 10">
    <name type="scientific">Necator americanus</name>
    <name type="common">Human hookworm</name>
    <dbReference type="NCBI Taxonomy" id="51031"/>
    <lineage>
        <taxon>Eukaryota</taxon>
        <taxon>Metazoa</taxon>
        <taxon>Ecdysozoa</taxon>
        <taxon>Nematoda</taxon>
        <taxon>Chromadorea</taxon>
        <taxon>Rhabditida</taxon>
        <taxon>Rhabditina</taxon>
        <taxon>Rhabditomorpha</taxon>
        <taxon>Strongyloidea</taxon>
        <taxon>Ancylostomatidae</taxon>
        <taxon>Bunostominae</taxon>
        <taxon>Necator</taxon>
    </lineage>
</organism>
<dbReference type="InterPro" id="IPR051952">
    <property type="entry name" value="Golgi-autophagy_related"/>
</dbReference>